<dbReference type="EMBL" id="LAZR01000235">
    <property type="protein sequence ID" value="KKN80196.1"/>
    <property type="molecule type" value="Genomic_DNA"/>
</dbReference>
<proteinExistence type="predicted"/>
<evidence type="ECO:0008006" key="2">
    <source>
        <dbReference type="Google" id="ProtNLM"/>
    </source>
</evidence>
<dbReference type="Pfam" id="PF04314">
    <property type="entry name" value="PCuAC"/>
    <property type="match status" value="1"/>
</dbReference>
<evidence type="ECO:0000313" key="1">
    <source>
        <dbReference type="EMBL" id="KKN80196.1"/>
    </source>
</evidence>
<dbReference type="Gene3D" id="2.60.40.1890">
    <property type="entry name" value="PCu(A)C copper chaperone"/>
    <property type="match status" value="1"/>
</dbReference>
<dbReference type="InterPro" id="IPR058248">
    <property type="entry name" value="Lxx211020-like"/>
</dbReference>
<accession>A0A0F9W3D8</accession>
<name>A0A0F9W3D8_9ZZZZ</name>
<comment type="caution">
    <text evidence="1">The sequence shown here is derived from an EMBL/GenBank/DDBJ whole genome shotgun (WGS) entry which is preliminary data.</text>
</comment>
<dbReference type="InterPro" id="IPR036182">
    <property type="entry name" value="PCuAC_sf"/>
</dbReference>
<dbReference type="PANTHER" id="PTHR36302:SF1">
    <property type="entry name" value="COPPER CHAPERONE PCU(A)C"/>
    <property type="match status" value="1"/>
</dbReference>
<protein>
    <recommendedName>
        <fullName evidence="2">Copper chaperone PCu(A)C</fullName>
    </recommendedName>
</protein>
<sequence length="154" mass="16764">MENNCAHSIRRRLFAVFSVLSLLFAPIAAVGHSYKLGDITVGHVWASPSKSGEGIAVYGPIMNQAAAAVQLTGASTPVADEVRIRMTNEEGEHWIDMVNLEPGKPLALAPWRQHLYLTGINRELEEGDTFELTLDFAQVGTLTVEVEIEPEGGH</sequence>
<dbReference type="InterPro" id="IPR007410">
    <property type="entry name" value="LpqE-like"/>
</dbReference>
<reference evidence="1" key="1">
    <citation type="journal article" date="2015" name="Nature">
        <title>Complex archaea that bridge the gap between prokaryotes and eukaryotes.</title>
        <authorList>
            <person name="Spang A."/>
            <person name="Saw J.H."/>
            <person name="Jorgensen S.L."/>
            <person name="Zaremba-Niedzwiedzka K."/>
            <person name="Martijn J."/>
            <person name="Lind A.E."/>
            <person name="van Eijk R."/>
            <person name="Schleper C."/>
            <person name="Guy L."/>
            <person name="Ettema T.J."/>
        </authorList>
    </citation>
    <scope>NUCLEOTIDE SEQUENCE</scope>
</reference>
<gene>
    <name evidence="1" type="ORF">LCGC14_0332780</name>
</gene>
<organism evidence="1">
    <name type="scientific">marine sediment metagenome</name>
    <dbReference type="NCBI Taxonomy" id="412755"/>
    <lineage>
        <taxon>unclassified sequences</taxon>
        <taxon>metagenomes</taxon>
        <taxon>ecological metagenomes</taxon>
    </lineage>
</organism>
<dbReference type="SUPFAM" id="SSF110087">
    <property type="entry name" value="DR1885-like metal-binding protein"/>
    <property type="match status" value="1"/>
</dbReference>
<dbReference type="AlphaFoldDB" id="A0A0F9W3D8"/>
<dbReference type="PANTHER" id="PTHR36302">
    <property type="entry name" value="BLR7088 PROTEIN"/>
    <property type="match status" value="1"/>
</dbReference>